<reference evidence="1 2" key="1">
    <citation type="journal article" date="2020" name="Cell">
        <title>Large-Scale Comparative Analyses of Tick Genomes Elucidate Their Genetic Diversity and Vector Capacities.</title>
        <authorList>
            <consortium name="Tick Genome and Microbiome Consortium (TIGMIC)"/>
            <person name="Jia N."/>
            <person name="Wang J."/>
            <person name="Shi W."/>
            <person name="Du L."/>
            <person name="Sun Y."/>
            <person name="Zhan W."/>
            <person name="Jiang J.F."/>
            <person name="Wang Q."/>
            <person name="Zhang B."/>
            <person name="Ji P."/>
            <person name="Bell-Sakyi L."/>
            <person name="Cui X.M."/>
            <person name="Yuan T.T."/>
            <person name="Jiang B.G."/>
            <person name="Yang W.F."/>
            <person name="Lam T.T."/>
            <person name="Chang Q.C."/>
            <person name="Ding S.J."/>
            <person name="Wang X.J."/>
            <person name="Zhu J.G."/>
            <person name="Ruan X.D."/>
            <person name="Zhao L."/>
            <person name="Wei J.T."/>
            <person name="Ye R.Z."/>
            <person name="Que T.C."/>
            <person name="Du C.H."/>
            <person name="Zhou Y.H."/>
            <person name="Cheng J.X."/>
            <person name="Dai P.F."/>
            <person name="Guo W.B."/>
            <person name="Han X.H."/>
            <person name="Huang E.J."/>
            <person name="Li L.F."/>
            <person name="Wei W."/>
            <person name="Gao Y.C."/>
            <person name="Liu J.Z."/>
            <person name="Shao H.Z."/>
            <person name="Wang X."/>
            <person name="Wang C.C."/>
            <person name="Yang T.C."/>
            <person name="Huo Q.B."/>
            <person name="Li W."/>
            <person name="Chen H.Y."/>
            <person name="Chen S.E."/>
            <person name="Zhou L.G."/>
            <person name="Ni X.B."/>
            <person name="Tian J.H."/>
            <person name="Sheng Y."/>
            <person name="Liu T."/>
            <person name="Pan Y.S."/>
            <person name="Xia L.Y."/>
            <person name="Li J."/>
            <person name="Zhao F."/>
            <person name="Cao W.C."/>
        </authorList>
    </citation>
    <scope>NUCLEOTIDE SEQUENCE [LARGE SCALE GENOMIC DNA]</scope>
    <source>
        <strain evidence="1">Iper-2018</strain>
    </source>
</reference>
<protein>
    <submittedName>
        <fullName evidence="1">Uncharacterized protein</fullName>
    </submittedName>
</protein>
<evidence type="ECO:0000313" key="2">
    <source>
        <dbReference type="Proteomes" id="UP000805193"/>
    </source>
</evidence>
<accession>A0AC60PJB9</accession>
<organism evidence="1 2">
    <name type="scientific">Ixodes persulcatus</name>
    <name type="common">Taiga tick</name>
    <dbReference type="NCBI Taxonomy" id="34615"/>
    <lineage>
        <taxon>Eukaryota</taxon>
        <taxon>Metazoa</taxon>
        <taxon>Ecdysozoa</taxon>
        <taxon>Arthropoda</taxon>
        <taxon>Chelicerata</taxon>
        <taxon>Arachnida</taxon>
        <taxon>Acari</taxon>
        <taxon>Parasitiformes</taxon>
        <taxon>Ixodida</taxon>
        <taxon>Ixodoidea</taxon>
        <taxon>Ixodidae</taxon>
        <taxon>Ixodinae</taxon>
        <taxon>Ixodes</taxon>
    </lineage>
</organism>
<proteinExistence type="predicted"/>
<dbReference type="Proteomes" id="UP000805193">
    <property type="component" value="Unassembled WGS sequence"/>
</dbReference>
<dbReference type="EMBL" id="JABSTQ010010507">
    <property type="protein sequence ID" value="KAG0420453.1"/>
    <property type="molecule type" value="Genomic_DNA"/>
</dbReference>
<comment type="caution">
    <text evidence="1">The sequence shown here is derived from an EMBL/GenBank/DDBJ whole genome shotgun (WGS) entry which is preliminary data.</text>
</comment>
<sequence length="79" mass="8945">MDSKRSWAVAVACCWVNAFSLLTIRSASVIYVEILQTFSVTREQASWPLSLITVFYCFVAVCVISTCRYLANRLLCRAK</sequence>
<gene>
    <name evidence="1" type="ORF">HPB47_003485</name>
</gene>
<evidence type="ECO:0000313" key="1">
    <source>
        <dbReference type="EMBL" id="KAG0420453.1"/>
    </source>
</evidence>
<name>A0AC60PJB9_IXOPE</name>
<keyword evidence="2" id="KW-1185">Reference proteome</keyword>